<dbReference type="GO" id="GO:0006950">
    <property type="term" value="P:response to stress"/>
    <property type="evidence" value="ECO:0007669"/>
    <property type="project" value="TreeGrafter"/>
</dbReference>
<evidence type="ECO:0000313" key="8">
    <source>
        <dbReference type="Proteomes" id="UP000274786"/>
    </source>
</evidence>
<dbReference type="InterPro" id="IPR039422">
    <property type="entry name" value="MarR/SlyA-like"/>
</dbReference>
<reference evidence="7 8" key="1">
    <citation type="submission" date="2018-10" db="EMBL/GenBank/DDBJ databases">
        <title>Comparative analysis of microorganisms from saline springs in Andes Mountain Range, Colombia.</title>
        <authorList>
            <person name="Rubin E."/>
        </authorList>
    </citation>
    <scope>NUCLEOTIDE SEQUENCE [LARGE SCALE GENOMIC DNA]</scope>
    <source>
        <strain evidence="7 8">USBA GBX 843</strain>
    </source>
</reference>
<dbReference type="Gene3D" id="1.10.10.10">
    <property type="entry name" value="Winged helix-like DNA-binding domain superfamily/Winged helix DNA-binding domain"/>
    <property type="match status" value="1"/>
</dbReference>
<evidence type="ECO:0000313" key="7">
    <source>
        <dbReference type="EMBL" id="RLK56386.1"/>
    </source>
</evidence>
<dbReference type="InterPro" id="IPR036388">
    <property type="entry name" value="WH-like_DNA-bd_sf"/>
</dbReference>
<evidence type="ECO:0000256" key="3">
    <source>
        <dbReference type="ARBA" id="ARBA00023015"/>
    </source>
</evidence>
<evidence type="ECO:0000259" key="6">
    <source>
        <dbReference type="PROSITE" id="PS50995"/>
    </source>
</evidence>
<dbReference type="InterPro" id="IPR055166">
    <property type="entry name" value="Transc_reg_Sar_Rot_HTH"/>
</dbReference>
<evidence type="ECO:0000256" key="1">
    <source>
        <dbReference type="ARBA" id="ARBA00004496"/>
    </source>
</evidence>
<dbReference type="GO" id="GO:0003677">
    <property type="term" value="F:DNA binding"/>
    <property type="evidence" value="ECO:0007669"/>
    <property type="project" value="UniProtKB-KW"/>
</dbReference>
<dbReference type="RefSeq" id="WP_121037574.1">
    <property type="nucleotide sequence ID" value="NZ_RCDC01000004.1"/>
</dbReference>
<dbReference type="SUPFAM" id="SSF46785">
    <property type="entry name" value="Winged helix' DNA-binding domain"/>
    <property type="match status" value="1"/>
</dbReference>
<feature type="domain" description="HTH marR-type" evidence="6">
    <location>
        <begin position="23"/>
        <end position="153"/>
    </location>
</feature>
<dbReference type="InterPro" id="IPR000835">
    <property type="entry name" value="HTH_MarR-typ"/>
</dbReference>
<proteinExistence type="predicted"/>
<dbReference type="AlphaFoldDB" id="A0A498CEY0"/>
<organism evidence="7 8">
    <name type="scientific">Stenotrophomonas rhizophila</name>
    <dbReference type="NCBI Taxonomy" id="216778"/>
    <lineage>
        <taxon>Bacteria</taxon>
        <taxon>Pseudomonadati</taxon>
        <taxon>Pseudomonadota</taxon>
        <taxon>Gammaproteobacteria</taxon>
        <taxon>Lysobacterales</taxon>
        <taxon>Lysobacteraceae</taxon>
        <taxon>Stenotrophomonas</taxon>
    </lineage>
</organism>
<dbReference type="InterPro" id="IPR036390">
    <property type="entry name" value="WH_DNA-bd_sf"/>
</dbReference>
<keyword evidence="2" id="KW-0963">Cytoplasm</keyword>
<dbReference type="GO" id="GO:0005737">
    <property type="term" value="C:cytoplasm"/>
    <property type="evidence" value="ECO:0007669"/>
    <property type="project" value="UniProtKB-SubCell"/>
</dbReference>
<name>A0A498CEY0_9GAMM</name>
<dbReference type="PANTHER" id="PTHR33164:SF5">
    <property type="entry name" value="ORGANIC HYDROPEROXIDE RESISTANCE TRANSCRIPTIONAL REGULATOR"/>
    <property type="match status" value="1"/>
</dbReference>
<evidence type="ECO:0000256" key="2">
    <source>
        <dbReference type="ARBA" id="ARBA00022490"/>
    </source>
</evidence>
<evidence type="ECO:0000256" key="4">
    <source>
        <dbReference type="ARBA" id="ARBA00023125"/>
    </source>
</evidence>
<sequence>MTSKIRAKKSTTTEAENDPLLLDLQVCFPLYAASNLLTRLYRPVLEPLGLTYSQYLVMLALWERTPASVGGLGERLHLDSGTLTPLLKRMEHAGFILRQRDTQDERRVLITLTAHGHELRKAAMSVPGTLAKRLGLEPDAIAELRNSVKRLVSILDGERR</sequence>
<keyword evidence="4 7" id="KW-0238">DNA-binding</keyword>
<protein>
    <submittedName>
        <fullName evidence="7">DNA-binding MarR family transcriptional regulator</fullName>
    </submittedName>
</protein>
<dbReference type="Proteomes" id="UP000274786">
    <property type="component" value="Unassembled WGS sequence"/>
</dbReference>
<dbReference type="Pfam" id="PF22381">
    <property type="entry name" value="Staph_reg_Sar_Rot"/>
    <property type="match status" value="1"/>
</dbReference>
<dbReference type="PANTHER" id="PTHR33164">
    <property type="entry name" value="TRANSCRIPTIONAL REGULATOR, MARR FAMILY"/>
    <property type="match status" value="1"/>
</dbReference>
<evidence type="ECO:0000256" key="5">
    <source>
        <dbReference type="ARBA" id="ARBA00023163"/>
    </source>
</evidence>
<gene>
    <name evidence="7" type="ORF">BCL79_0772</name>
</gene>
<dbReference type="EMBL" id="RCDC01000004">
    <property type="protein sequence ID" value="RLK56386.1"/>
    <property type="molecule type" value="Genomic_DNA"/>
</dbReference>
<accession>A0A498CEY0</accession>
<dbReference type="GO" id="GO:0003700">
    <property type="term" value="F:DNA-binding transcription factor activity"/>
    <property type="evidence" value="ECO:0007669"/>
    <property type="project" value="InterPro"/>
</dbReference>
<dbReference type="PROSITE" id="PS50995">
    <property type="entry name" value="HTH_MARR_2"/>
    <property type="match status" value="1"/>
</dbReference>
<keyword evidence="5" id="KW-0804">Transcription</keyword>
<keyword evidence="3" id="KW-0805">Transcription regulation</keyword>
<dbReference type="OrthoDB" id="9806864at2"/>
<comment type="subcellular location">
    <subcellularLocation>
        <location evidence="1">Cytoplasm</location>
    </subcellularLocation>
</comment>
<dbReference type="FunFam" id="1.10.10.10:FF:000163">
    <property type="entry name" value="MarR family transcriptional regulator"/>
    <property type="match status" value="1"/>
</dbReference>
<comment type="caution">
    <text evidence="7">The sequence shown here is derived from an EMBL/GenBank/DDBJ whole genome shotgun (WGS) entry which is preliminary data.</text>
</comment>
<dbReference type="SMART" id="SM00347">
    <property type="entry name" value="HTH_MARR"/>
    <property type="match status" value="1"/>
</dbReference>